<proteinExistence type="predicted"/>
<dbReference type="SUPFAM" id="SSF117916">
    <property type="entry name" value="Fe-S cluster assembly (FSCA) domain-like"/>
    <property type="match status" value="1"/>
</dbReference>
<evidence type="ECO:0000313" key="3">
    <source>
        <dbReference type="Proteomes" id="UP000010304"/>
    </source>
</evidence>
<dbReference type="PANTHER" id="PTHR42831:SF1">
    <property type="entry name" value="FE-S PROTEIN MATURATION AUXILIARY FACTOR YITW"/>
    <property type="match status" value="1"/>
</dbReference>
<dbReference type="Proteomes" id="UP000010304">
    <property type="component" value="Unassembled WGS sequence"/>
</dbReference>
<feature type="domain" description="MIP18 family-like" evidence="1">
    <location>
        <begin position="24"/>
        <end position="98"/>
    </location>
</feature>
<dbReference type="Gene3D" id="3.30.300.130">
    <property type="entry name" value="Fe-S cluster assembly (FSCA)"/>
    <property type="match status" value="1"/>
</dbReference>
<dbReference type="AlphaFoldDB" id="E8KDB4"/>
<comment type="caution">
    <text evidence="2">The sequence shown here is derived from an EMBL/GenBank/DDBJ whole genome shotgun (WGS) entry which is preliminary data.</text>
</comment>
<evidence type="ECO:0000259" key="1">
    <source>
        <dbReference type="Pfam" id="PF01883"/>
    </source>
</evidence>
<dbReference type="InterPro" id="IPR002744">
    <property type="entry name" value="MIP18-like"/>
</dbReference>
<dbReference type="InterPro" id="IPR052339">
    <property type="entry name" value="Fe-S_Maturation_MIP18"/>
</dbReference>
<evidence type="ECO:0000313" key="2">
    <source>
        <dbReference type="EMBL" id="EFX40012.1"/>
    </source>
</evidence>
<reference evidence="2 3" key="1">
    <citation type="submission" date="2010-12" db="EMBL/GenBank/DDBJ databases">
        <authorList>
            <person name="Muzny D."/>
            <person name="Qin X."/>
            <person name="Deng J."/>
            <person name="Jiang H."/>
            <person name="Liu Y."/>
            <person name="Qu J."/>
            <person name="Song X.-Z."/>
            <person name="Zhang L."/>
            <person name="Thornton R."/>
            <person name="Coyle M."/>
            <person name="Francisco L."/>
            <person name="Jackson L."/>
            <person name="Javaid M."/>
            <person name="Korchina V."/>
            <person name="Kovar C."/>
            <person name="Mata R."/>
            <person name="Mathew T."/>
            <person name="Ngo R."/>
            <person name="Nguyen L."/>
            <person name="Nguyen N."/>
            <person name="Okwuonu G."/>
            <person name="Ongeri F."/>
            <person name="Pham C."/>
            <person name="Simmons D."/>
            <person name="Wilczek-Boney K."/>
            <person name="Hale W."/>
            <person name="Jakkamsetti A."/>
            <person name="Pham P."/>
            <person name="Ruth R."/>
            <person name="San Lucas F."/>
            <person name="Warren J."/>
            <person name="Zhang J."/>
            <person name="Zhao Z."/>
            <person name="Zhou C."/>
            <person name="Zhu D."/>
            <person name="Lee S."/>
            <person name="Bess C."/>
            <person name="Blankenburg K."/>
            <person name="Forbes L."/>
            <person name="Fu Q."/>
            <person name="Gubbala S."/>
            <person name="Hirani K."/>
            <person name="Jayaseelan J.C."/>
            <person name="Lara F."/>
            <person name="Munidasa M."/>
            <person name="Palculict T."/>
            <person name="Patil S."/>
            <person name="Pu L.-L."/>
            <person name="Saada N."/>
            <person name="Tang L."/>
            <person name="Weissenberger G."/>
            <person name="Zhu Y."/>
            <person name="Hemphill L."/>
            <person name="Shang Y."/>
            <person name="Youmans B."/>
            <person name="Ayvaz T."/>
            <person name="Ross M."/>
            <person name="Santibanez J."/>
            <person name="Aqrawi P."/>
            <person name="Gross S."/>
            <person name="Joshi V."/>
            <person name="Fowler G."/>
            <person name="Nazareth L."/>
            <person name="Reid J."/>
            <person name="Worley K."/>
            <person name="Petrosino J."/>
            <person name="Highlander S."/>
            <person name="Gibbs R."/>
        </authorList>
    </citation>
    <scope>NUCLEOTIDE SEQUENCE [LARGE SCALE GENOMIC DNA]</scope>
    <source>
        <strain evidence="2 3">ATCC 700780</strain>
    </source>
</reference>
<dbReference type="PANTHER" id="PTHR42831">
    <property type="entry name" value="FE-S PROTEIN MATURATION AUXILIARY FACTOR YITW"/>
    <property type="match status" value="1"/>
</dbReference>
<dbReference type="HOGENOM" id="CLU_091588_2_0_9"/>
<keyword evidence="3" id="KW-1185">Reference proteome</keyword>
<sequence length="122" mass="13606">MQSKIGGNAVREDIKINDRALALEDQIIEKLEKVYDTDVELDVYNLGLIYEIHIDEAGLCTIVMTFTDTACSCAESLPIEIVAGLKQIDGIKDVKVEVTWSPAWKITRISRYGRIALGLPPR</sequence>
<protein>
    <recommendedName>
        <fullName evidence="1">MIP18 family-like domain-containing protein</fullName>
    </recommendedName>
</protein>
<dbReference type="eggNOG" id="COG2151">
    <property type="taxonomic scope" value="Bacteria"/>
</dbReference>
<organism evidence="2 3">
    <name type="scientific">Streptococcus peroris ATCC 700780</name>
    <dbReference type="NCBI Taxonomy" id="888746"/>
    <lineage>
        <taxon>Bacteria</taxon>
        <taxon>Bacillati</taxon>
        <taxon>Bacillota</taxon>
        <taxon>Bacilli</taxon>
        <taxon>Lactobacillales</taxon>
        <taxon>Streptococcaceae</taxon>
        <taxon>Streptococcus</taxon>
    </lineage>
</organism>
<accession>E8KDB4</accession>
<name>E8KDB4_9STRE</name>
<dbReference type="InterPro" id="IPR034904">
    <property type="entry name" value="FSCA_dom_sf"/>
</dbReference>
<dbReference type="Pfam" id="PF01883">
    <property type="entry name" value="FeS_assembly_P"/>
    <property type="match status" value="1"/>
</dbReference>
<dbReference type="STRING" id="888746.HMPREF9180_1469"/>
<dbReference type="EMBL" id="AEVF01000013">
    <property type="protein sequence ID" value="EFX40012.1"/>
    <property type="molecule type" value="Genomic_DNA"/>
</dbReference>
<gene>
    <name evidence="2" type="ORF">HMPREF9180_1469</name>
</gene>